<dbReference type="GO" id="GO:0005524">
    <property type="term" value="F:ATP binding"/>
    <property type="evidence" value="ECO:0007669"/>
    <property type="project" value="UniProtKB-KW"/>
</dbReference>
<sequence>MTAASRPSSGGGLAHAAPIEHHPAAPPLAEFRGVTKWYGPVIGVNDVTVALTPGVTGLLGPNGAGKSTLIKLLTGLLRPSLGEVRVCGARAWTAAAKRHIGYAPEVDTFYEEMSGRRFVQTMARLHGMPPKAAADQTERALAEVGMSDRADRTLKGCSKGMRQRIRLAQALVHNPDLLVVDEPLNGVDPVGRKELMDFFRSFAGRGKAVLVSSHILEEMDELADRIIFMGRGRVLAVGSVSEIREMFADQPLQVRLVCRQRRDLAAEVIRWNHVQGVTVTGEDELALQVVRPESFFRDLARLIAERGYDIARLETTDVTAEATFSYVMTAAGQF</sequence>
<comment type="similarity">
    <text evidence="1">Belongs to the ABC transporter superfamily.</text>
</comment>
<dbReference type="Pfam" id="PF00005">
    <property type="entry name" value="ABC_tran"/>
    <property type="match status" value="1"/>
</dbReference>
<dbReference type="PROSITE" id="PS00211">
    <property type="entry name" value="ABC_TRANSPORTER_1"/>
    <property type="match status" value="1"/>
</dbReference>
<dbReference type="InterPro" id="IPR017871">
    <property type="entry name" value="ABC_transporter-like_CS"/>
</dbReference>
<reference evidence="6" key="1">
    <citation type="journal article" date="2020" name="mSystems">
        <title>Genome- and Community-Level Interaction Insights into Carbon Utilization and Element Cycling Functions of Hydrothermarchaeota in Hydrothermal Sediment.</title>
        <authorList>
            <person name="Zhou Z."/>
            <person name="Liu Y."/>
            <person name="Xu W."/>
            <person name="Pan J."/>
            <person name="Luo Z.H."/>
            <person name="Li M."/>
        </authorList>
    </citation>
    <scope>NUCLEOTIDE SEQUENCE [LARGE SCALE GENOMIC DNA]</scope>
    <source>
        <strain evidence="6">SpSt-508</strain>
    </source>
</reference>
<dbReference type="CDD" id="cd03230">
    <property type="entry name" value="ABC_DR_subfamily_A"/>
    <property type="match status" value="1"/>
</dbReference>
<dbReference type="GO" id="GO:0016887">
    <property type="term" value="F:ATP hydrolysis activity"/>
    <property type="evidence" value="ECO:0007669"/>
    <property type="project" value="InterPro"/>
</dbReference>
<keyword evidence="4 6" id="KW-0067">ATP-binding</keyword>
<organism evidence="6">
    <name type="scientific">Schlesneria paludicola</name>
    <dbReference type="NCBI Taxonomy" id="360056"/>
    <lineage>
        <taxon>Bacteria</taxon>
        <taxon>Pseudomonadati</taxon>
        <taxon>Planctomycetota</taxon>
        <taxon>Planctomycetia</taxon>
        <taxon>Planctomycetales</taxon>
        <taxon>Planctomycetaceae</taxon>
        <taxon>Schlesneria</taxon>
    </lineage>
</organism>
<evidence type="ECO:0000313" key="6">
    <source>
        <dbReference type="EMBL" id="HGT40920.1"/>
    </source>
</evidence>
<proteinExistence type="inferred from homology"/>
<dbReference type="InterPro" id="IPR027417">
    <property type="entry name" value="P-loop_NTPase"/>
</dbReference>
<accession>A0A7C4QQS3</accession>
<keyword evidence="2" id="KW-0813">Transport</keyword>
<evidence type="ECO:0000256" key="4">
    <source>
        <dbReference type="ARBA" id="ARBA00022840"/>
    </source>
</evidence>
<dbReference type="SUPFAM" id="SSF52540">
    <property type="entry name" value="P-loop containing nucleoside triphosphate hydrolases"/>
    <property type="match status" value="1"/>
</dbReference>
<dbReference type="Gene3D" id="3.40.50.300">
    <property type="entry name" value="P-loop containing nucleotide triphosphate hydrolases"/>
    <property type="match status" value="1"/>
</dbReference>
<dbReference type="AlphaFoldDB" id="A0A7C4QQS3"/>
<dbReference type="PANTHER" id="PTHR43335:SF11">
    <property type="entry name" value="ABC TRANSPORTER RELATED"/>
    <property type="match status" value="1"/>
</dbReference>
<dbReference type="PROSITE" id="PS50893">
    <property type="entry name" value="ABC_TRANSPORTER_2"/>
    <property type="match status" value="1"/>
</dbReference>
<dbReference type="PANTHER" id="PTHR43335">
    <property type="entry name" value="ABC TRANSPORTER, ATP-BINDING PROTEIN"/>
    <property type="match status" value="1"/>
</dbReference>
<evidence type="ECO:0000259" key="5">
    <source>
        <dbReference type="PROSITE" id="PS50893"/>
    </source>
</evidence>
<gene>
    <name evidence="6" type="ORF">ENS64_16875</name>
</gene>
<dbReference type="SMART" id="SM00382">
    <property type="entry name" value="AAA"/>
    <property type="match status" value="1"/>
</dbReference>
<dbReference type="InterPro" id="IPR003593">
    <property type="entry name" value="AAA+_ATPase"/>
</dbReference>
<dbReference type="EMBL" id="DSVQ01000019">
    <property type="protein sequence ID" value="HGT40920.1"/>
    <property type="molecule type" value="Genomic_DNA"/>
</dbReference>
<keyword evidence="3" id="KW-0547">Nucleotide-binding</keyword>
<protein>
    <submittedName>
        <fullName evidence="6">ABC transporter ATP-binding protein</fullName>
    </submittedName>
</protein>
<dbReference type="InterPro" id="IPR003439">
    <property type="entry name" value="ABC_transporter-like_ATP-bd"/>
</dbReference>
<comment type="caution">
    <text evidence="6">The sequence shown here is derived from an EMBL/GenBank/DDBJ whole genome shotgun (WGS) entry which is preliminary data.</text>
</comment>
<evidence type="ECO:0000256" key="2">
    <source>
        <dbReference type="ARBA" id="ARBA00022448"/>
    </source>
</evidence>
<evidence type="ECO:0000256" key="1">
    <source>
        <dbReference type="ARBA" id="ARBA00005417"/>
    </source>
</evidence>
<feature type="domain" description="ABC transporter" evidence="5">
    <location>
        <begin position="29"/>
        <end position="256"/>
    </location>
</feature>
<evidence type="ECO:0000256" key="3">
    <source>
        <dbReference type="ARBA" id="ARBA00022741"/>
    </source>
</evidence>
<name>A0A7C4QQS3_9PLAN</name>